<dbReference type="CDD" id="cd18088">
    <property type="entry name" value="Nep1-like"/>
    <property type="match status" value="1"/>
</dbReference>
<evidence type="ECO:0008006" key="14">
    <source>
        <dbReference type="Google" id="ProtNLM"/>
    </source>
</evidence>
<gene>
    <name evidence="12" type="ORF">SASPL_126400</name>
</gene>
<reference evidence="12" key="2">
    <citation type="submission" date="2020-08" db="EMBL/GenBank/DDBJ databases">
        <title>Plant Genome Project.</title>
        <authorList>
            <person name="Zhang R.-G."/>
        </authorList>
    </citation>
    <scope>NUCLEOTIDE SEQUENCE</scope>
    <source>
        <strain evidence="12">Huo1</strain>
        <tissue evidence="12">Leaf</tissue>
    </source>
</reference>
<dbReference type="Proteomes" id="UP000298416">
    <property type="component" value="Unassembled WGS sequence"/>
</dbReference>
<dbReference type="PANTHER" id="PTHR12636">
    <property type="entry name" value="NEP1/MRA1"/>
    <property type="match status" value="1"/>
</dbReference>
<protein>
    <recommendedName>
        <fullName evidence="14">rRNA small subunit pseudouridine methyltransferase Nep1</fullName>
    </recommendedName>
</protein>
<keyword evidence="5" id="KW-0489">Methyltransferase</keyword>
<evidence type="ECO:0000256" key="6">
    <source>
        <dbReference type="ARBA" id="ARBA00022679"/>
    </source>
</evidence>
<dbReference type="InterPro" id="IPR029026">
    <property type="entry name" value="tRNA_m1G_MTases_N"/>
</dbReference>
<keyword evidence="8" id="KW-0699">rRNA-binding</keyword>
<comment type="subcellular location">
    <subcellularLocation>
        <location evidence="1">Nucleus</location>
        <location evidence="1">Nucleolus</location>
    </subcellularLocation>
</comment>
<evidence type="ECO:0000256" key="5">
    <source>
        <dbReference type="ARBA" id="ARBA00022603"/>
    </source>
</evidence>
<keyword evidence="3" id="KW-0690">Ribosome biogenesis</keyword>
<comment type="similarity">
    <text evidence="2">Belongs to the class IV-like SAM-binding methyltransferase superfamily. RNA methyltransferase NEP1 family.</text>
</comment>
<dbReference type="GO" id="GO:0032040">
    <property type="term" value="C:small-subunit processome"/>
    <property type="evidence" value="ECO:0007669"/>
    <property type="project" value="TreeGrafter"/>
</dbReference>
<dbReference type="GO" id="GO:0070037">
    <property type="term" value="F:rRNA (pseudouridine) methyltransferase activity"/>
    <property type="evidence" value="ECO:0007669"/>
    <property type="project" value="InterPro"/>
</dbReference>
<proteinExistence type="inferred from homology"/>
<keyword evidence="6" id="KW-0808">Transferase</keyword>
<dbReference type="FunFam" id="3.40.1280.10:FF:000003">
    <property type="entry name" value="Ribosomal RNA small subunit methyltransferase"/>
    <property type="match status" value="1"/>
</dbReference>
<dbReference type="InterPro" id="IPR005304">
    <property type="entry name" value="Rbsml_bgen_MeTrfase_EMG1/NEP1"/>
</dbReference>
<dbReference type="SUPFAM" id="SSF75217">
    <property type="entry name" value="alpha/beta knot"/>
    <property type="match status" value="1"/>
</dbReference>
<evidence type="ECO:0000256" key="8">
    <source>
        <dbReference type="ARBA" id="ARBA00022730"/>
    </source>
</evidence>
<keyword evidence="10" id="KW-0539">Nucleus</keyword>
<dbReference type="PANTHER" id="PTHR12636:SF5">
    <property type="entry name" value="RIBOSOMAL RNA SMALL SUBUNIT METHYLTRANSFERASE NEP1"/>
    <property type="match status" value="1"/>
</dbReference>
<organism evidence="12">
    <name type="scientific">Salvia splendens</name>
    <name type="common">Scarlet sage</name>
    <dbReference type="NCBI Taxonomy" id="180675"/>
    <lineage>
        <taxon>Eukaryota</taxon>
        <taxon>Viridiplantae</taxon>
        <taxon>Streptophyta</taxon>
        <taxon>Embryophyta</taxon>
        <taxon>Tracheophyta</taxon>
        <taxon>Spermatophyta</taxon>
        <taxon>Magnoliopsida</taxon>
        <taxon>eudicotyledons</taxon>
        <taxon>Gunneridae</taxon>
        <taxon>Pentapetalae</taxon>
        <taxon>asterids</taxon>
        <taxon>lamiids</taxon>
        <taxon>Lamiales</taxon>
        <taxon>Lamiaceae</taxon>
        <taxon>Nepetoideae</taxon>
        <taxon>Mentheae</taxon>
        <taxon>Salviinae</taxon>
        <taxon>Salvia</taxon>
        <taxon>Salvia subgen. Calosphace</taxon>
        <taxon>core Calosphace</taxon>
    </lineage>
</organism>
<keyword evidence="9" id="KW-0694">RNA-binding</keyword>
<evidence type="ECO:0000256" key="2">
    <source>
        <dbReference type="ARBA" id="ARBA00008115"/>
    </source>
</evidence>
<evidence type="ECO:0000256" key="3">
    <source>
        <dbReference type="ARBA" id="ARBA00022517"/>
    </source>
</evidence>
<evidence type="ECO:0000256" key="1">
    <source>
        <dbReference type="ARBA" id="ARBA00004604"/>
    </source>
</evidence>
<evidence type="ECO:0000256" key="11">
    <source>
        <dbReference type="SAM" id="MobiDB-lite"/>
    </source>
</evidence>
<evidence type="ECO:0000256" key="10">
    <source>
        <dbReference type="ARBA" id="ARBA00023242"/>
    </source>
</evidence>
<evidence type="ECO:0000256" key="9">
    <source>
        <dbReference type="ARBA" id="ARBA00022884"/>
    </source>
</evidence>
<keyword evidence="13" id="KW-1185">Reference proteome</keyword>
<feature type="compositionally biased region" description="Basic and acidic residues" evidence="11">
    <location>
        <begin position="1"/>
        <end position="12"/>
    </location>
</feature>
<feature type="region of interest" description="Disordered" evidence="11">
    <location>
        <begin position="1"/>
        <end position="21"/>
    </location>
</feature>
<evidence type="ECO:0000313" key="12">
    <source>
        <dbReference type="EMBL" id="KAG6413686.1"/>
    </source>
</evidence>
<keyword evidence="7" id="KW-0949">S-adenosyl-L-methionine</keyword>
<dbReference type="GO" id="GO:0070475">
    <property type="term" value="P:rRNA base methylation"/>
    <property type="evidence" value="ECO:0007669"/>
    <property type="project" value="InterPro"/>
</dbReference>
<evidence type="ECO:0000256" key="4">
    <source>
        <dbReference type="ARBA" id="ARBA00022552"/>
    </source>
</evidence>
<keyword evidence="4" id="KW-0698">rRNA processing</keyword>
<accession>A0A8X8XLS0</accession>
<dbReference type="Pfam" id="PF03587">
    <property type="entry name" value="EMG1"/>
    <property type="match status" value="1"/>
</dbReference>
<dbReference type="InterPro" id="IPR029028">
    <property type="entry name" value="Alpha/beta_knot_MTases"/>
</dbReference>
<dbReference type="AlphaFoldDB" id="A0A8X8XLS0"/>
<evidence type="ECO:0000256" key="7">
    <source>
        <dbReference type="ARBA" id="ARBA00022691"/>
    </source>
</evidence>
<sequence>MNGQKREKKDEEKYDSEEEKLVETSKKLKTVVDDMPGIPIAPLDTGNNKQSVIFVLENASLELGKVGKTYQLLRSDEHATFLRNKNRNPADYRPDIAFQAIQTILDSRVNKTGRLKALYVSTQQGDLIEIKPHVHMPRTYKSFAGLMAQLLHKHHINAAGSGERLLQKIKNPVTKYLPSNSRKIGLSHSSEKLVDMHNCIANINEEMDIVFVLGAMAYGKIDKDYVEDYVSISECNLSAAYAISMITNAVERKFKIIRSAQAFW</sequence>
<name>A0A8X8XLS0_SALSN</name>
<reference evidence="12" key="1">
    <citation type="submission" date="2018-01" db="EMBL/GenBank/DDBJ databases">
        <authorList>
            <person name="Mao J.F."/>
        </authorList>
    </citation>
    <scope>NUCLEOTIDE SEQUENCE</scope>
    <source>
        <strain evidence="12">Huo1</strain>
        <tissue evidence="12">Leaf</tissue>
    </source>
</reference>
<dbReference type="Gene3D" id="3.40.1280.10">
    <property type="match status" value="1"/>
</dbReference>
<dbReference type="EMBL" id="PNBA02000009">
    <property type="protein sequence ID" value="KAG6413686.1"/>
    <property type="molecule type" value="Genomic_DNA"/>
</dbReference>
<comment type="caution">
    <text evidence="12">The sequence shown here is derived from an EMBL/GenBank/DDBJ whole genome shotgun (WGS) entry which is preliminary data.</text>
</comment>
<dbReference type="GO" id="GO:0019843">
    <property type="term" value="F:rRNA binding"/>
    <property type="evidence" value="ECO:0007669"/>
    <property type="project" value="UniProtKB-KW"/>
</dbReference>
<evidence type="ECO:0000313" key="13">
    <source>
        <dbReference type="Proteomes" id="UP000298416"/>
    </source>
</evidence>